<dbReference type="GO" id="GO:0016491">
    <property type="term" value="F:oxidoreductase activity"/>
    <property type="evidence" value="ECO:0007669"/>
    <property type="project" value="UniProtKB-KW"/>
</dbReference>
<organism evidence="5 6">
    <name type="scientific">Actinomadura montaniterrae</name>
    <dbReference type="NCBI Taxonomy" id="1803903"/>
    <lineage>
        <taxon>Bacteria</taxon>
        <taxon>Bacillati</taxon>
        <taxon>Actinomycetota</taxon>
        <taxon>Actinomycetes</taxon>
        <taxon>Streptosporangiales</taxon>
        <taxon>Thermomonosporaceae</taxon>
        <taxon>Actinomadura</taxon>
    </lineage>
</organism>
<dbReference type="Proteomes" id="UP000483004">
    <property type="component" value="Unassembled WGS sequence"/>
</dbReference>
<feature type="region of interest" description="Disordered" evidence="4">
    <location>
        <begin position="1"/>
        <end position="23"/>
    </location>
</feature>
<dbReference type="InterPro" id="IPR002347">
    <property type="entry name" value="SDR_fam"/>
</dbReference>
<dbReference type="CDD" id="cd05233">
    <property type="entry name" value="SDR_c"/>
    <property type="match status" value="1"/>
</dbReference>
<dbReference type="InterPro" id="IPR020904">
    <property type="entry name" value="Sc_DH/Rdtase_CS"/>
</dbReference>
<evidence type="ECO:0000256" key="4">
    <source>
        <dbReference type="SAM" id="MobiDB-lite"/>
    </source>
</evidence>
<evidence type="ECO:0000256" key="2">
    <source>
        <dbReference type="ARBA" id="ARBA00023002"/>
    </source>
</evidence>
<accession>A0A6L3VWJ4</accession>
<keyword evidence="6" id="KW-1185">Reference proteome</keyword>
<dbReference type="InterPro" id="IPR036291">
    <property type="entry name" value="NAD(P)-bd_dom_sf"/>
</dbReference>
<proteinExistence type="inferred from homology"/>
<evidence type="ECO:0000313" key="5">
    <source>
        <dbReference type="EMBL" id="KAB2381854.1"/>
    </source>
</evidence>
<dbReference type="Gene3D" id="3.40.50.720">
    <property type="entry name" value="NAD(P)-binding Rossmann-like Domain"/>
    <property type="match status" value="1"/>
</dbReference>
<dbReference type="SUPFAM" id="SSF51735">
    <property type="entry name" value="NAD(P)-binding Rossmann-fold domains"/>
    <property type="match status" value="1"/>
</dbReference>
<dbReference type="RefSeq" id="WP_151540702.1">
    <property type="nucleotide sequence ID" value="NZ_WBMR01000035.1"/>
</dbReference>
<dbReference type="PRINTS" id="PR00081">
    <property type="entry name" value="GDHRDH"/>
</dbReference>
<dbReference type="PRINTS" id="PR00080">
    <property type="entry name" value="SDRFAMILY"/>
</dbReference>
<sequence length="255" mass="25549">MSADPGPTDPGPTDPGPTGGLGRTAVVTGAAGGIGEAAARRLAASGTRCVLVDRNPQVERVAAALGGDAVVGDLTAPETSQRAVAAAGDRLDVLVLNAGTNSVDKDPATLDLGRYQAVVGVNQHSVVYGLRAALPVMRRNGGGAIVVTASLAALQGVEQDPIYTMTKHAVIGLVRALSGPLSREGIRLGAVCPGLVDTPLTAGARDRFHAAGIPVLAADEVAAAIEQILRAGEPGTELVVRPGLPTAHYAPAPLP</sequence>
<dbReference type="EMBL" id="WBMR01000035">
    <property type="protein sequence ID" value="KAB2381854.1"/>
    <property type="molecule type" value="Genomic_DNA"/>
</dbReference>
<name>A0A6L3VWJ4_9ACTN</name>
<evidence type="ECO:0000256" key="1">
    <source>
        <dbReference type="ARBA" id="ARBA00006484"/>
    </source>
</evidence>
<dbReference type="PANTHER" id="PTHR24321:SF8">
    <property type="entry name" value="ESTRADIOL 17-BETA-DEHYDROGENASE 8-RELATED"/>
    <property type="match status" value="1"/>
</dbReference>
<dbReference type="PANTHER" id="PTHR24321">
    <property type="entry name" value="DEHYDROGENASES, SHORT CHAIN"/>
    <property type="match status" value="1"/>
</dbReference>
<dbReference type="OrthoDB" id="4133661at2"/>
<evidence type="ECO:0000256" key="3">
    <source>
        <dbReference type="RuleBase" id="RU000363"/>
    </source>
</evidence>
<dbReference type="PROSITE" id="PS00061">
    <property type="entry name" value="ADH_SHORT"/>
    <property type="match status" value="1"/>
</dbReference>
<comment type="caution">
    <text evidence="5">The sequence shown here is derived from an EMBL/GenBank/DDBJ whole genome shotgun (WGS) entry which is preliminary data.</text>
</comment>
<keyword evidence="2" id="KW-0560">Oxidoreductase</keyword>
<dbReference type="Pfam" id="PF00106">
    <property type="entry name" value="adh_short"/>
    <property type="match status" value="1"/>
</dbReference>
<reference evidence="5 6" key="1">
    <citation type="submission" date="2019-09" db="EMBL/GenBank/DDBJ databases">
        <title>Actinomadura physcomitrii sp. nov., a novel actinomycete isolated from moss [Physcomitrium sphaericum (Ludw) Fuernr].</title>
        <authorList>
            <person name="Liu C."/>
            <person name="Zhuang X."/>
        </authorList>
    </citation>
    <scope>NUCLEOTIDE SEQUENCE [LARGE SCALE GENOMIC DNA]</scope>
    <source>
        <strain evidence="5 6">CYP1-1B</strain>
    </source>
</reference>
<dbReference type="AlphaFoldDB" id="A0A6L3VWJ4"/>
<protein>
    <submittedName>
        <fullName evidence="5">SDR family oxidoreductase</fullName>
    </submittedName>
</protein>
<gene>
    <name evidence="5" type="ORF">F9B16_15150</name>
</gene>
<comment type="similarity">
    <text evidence="1 3">Belongs to the short-chain dehydrogenases/reductases (SDR) family.</text>
</comment>
<evidence type="ECO:0000313" key="6">
    <source>
        <dbReference type="Proteomes" id="UP000483004"/>
    </source>
</evidence>